<comment type="caution">
    <text evidence="4">The sequence shown here is derived from an EMBL/GenBank/DDBJ whole genome shotgun (WGS) entry which is preliminary data.</text>
</comment>
<dbReference type="Gene3D" id="3.60.40.10">
    <property type="entry name" value="PPM-type phosphatase domain"/>
    <property type="match status" value="1"/>
</dbReference>
<keyword evidence="2" id="KW-1133">Transmembrane helix</keyword>
<evidence type="ECO:0000256" key="2">
    <source>
        <dbReference type="SAM" id="Phobius"/>
    </source>
</evidence>
<dbReference type="Proteomes" id="UP000537126">
    <property type="component" value="Unassembled WGS sequence"/>
</dbReference>
<dbReference type="PANTHER" id="PTHR43547">
    <property type="entry name" value="TWO-COMPONENT HISTIDINE KINASE"/>
    <property type="match status" value="1"/>
</dbReference>
<dbReference type="InterPro" id="IPR011047">
    <property type="entry name" value="Quinoprotein_ADH-like_sf"/>
</dbReference>
<dbReference type="GO" id="GO:0000155">
    <property type="term" value="F:phosphorelay sensor kinase activity"/>
    <property type="evidence" value="ECO:0007669"/>
    <property type="project" value="TreeGrafter"/>
</dbReference>
<name>A0A846MMI1_9BACT</name>
<dbReference type="InterPro" id="IPR011123">
    <property type="entry name" value="Y_Y_Y"/>
</dbReference>
<dbReference type="Pfam" id="PF07494">
    <property type="entry name" value="Reg_prop"/>
    <property type="match status" value="3"/>
</dbReference>
<dbReference type="SUPFAM" id="SSF50998">
    <property type="entry name" value="Quinoprotein alcohol dehydrogenase-like"/>
    <property type="match status" value="1"/>
</dbReference>
<dbReference type="Pfam" id="PF07495">
    <property type="entry name" value="Y_Y_Y"/>
    <property type="match status" value="1"/>
</dbReference>
<organism evidence="4 5">
    <name type="scientific">Thermonema lapsum</name>
    <dbReference type="NCBI Taxonomy" id="28195"/>
    <lineage>
        <taxon>Bacteria</taxon>
        <taxon>Pseudomonadati</taxon>
        <taxon>Bacteroidota</taxon>
        <taxon>Cytophagia</taxon>
        <taxon>Cytophagales</taxon>
        <taxon>Thermonemataceae</taxon>
        <taxon>Thermonema</taxon>
    </lineage>
</organism>
<feature type="transmembrane region" description="Helical" evidence="2">
    <location>
        <begin position="752"/>
        <end position="772"/>
    </location>
</feature>
<dbReference type="PANTHER" id="PTHR43547:SF2">
    <property type="entry name" value="HYBRID SIGNAL TRANSDUCTION HISTIDINE KINASE C"/>
    <property type="match status" value="1"/>
</dbReference>
<keyword evidence="1" id="KW-0597">Phosphoprotein</keyword>
<evidence type="ECO:0000256" key="1">
    <source>
        <dbReference type="ARBA" id="ARBA00022553"/>
    </source>
</evidence>
<dbReference type="AlphaFoldDB" id="A0A846MMI1"/>
<proteinExistence type="predicted"/>
<dbReference type="InterPro" id="IPR011110">
    <property type="entry name" value="Reg_prop"/>
</dbReference>
<accession>A0A846MMI1</accession>
<evidence type="ECO:0000313" key="4">
    <source>
        <dbReference type="EMBL" id="NIK72679.1"/>
    </source>
</evidence>
<keyword evidence="2" id="KW-0472">Membrane</keyword>
<dbReference type="InterPro" id="IPR013783">
    <property type="entry name" value="Ig-like_fold"/>
</dbReference>
<keyword evidence="2" id="KW-0812">Transmembrane</keyword>
<feature type="domain" description="Two component regulator three Y" evidence="3">
    <location>
        <begin position="682"/>
        <end position="744"/>
    </location>
</feature>
<protein>
    <submittedName>
        <fullName evidence="4">Ligand-binding sensor domain-containing protein/serine phosphatase RsbU (Regulator of sigma subunit)</fullName>
    </submittedName>
</protein>
<dbReference type="Gene3D" id="2.60.40.10">
    <property type="entry name" value="Immunoglobulins"/>
    <property type="match status" value="1"/>
</dbReference>
<keyword evidence="5" id="KW-1185">Reference proteome</keyword>
<dbReference type="Gene3D" id="2.130.10.10">
    <property type="entry name" value="YVTN repeat-like/Quinoprotein amine dehydrogenase"/>
    <property type="match status" value="3"/>
</dbReference>
<evidence type="ECO:0000313" key="5">
    <source>
        <dbReference type="Proteomes" id="UP000537126"/>
    </source>
</evidence>
<dbReference type="InterPro" id="IPR036457">
    <property type="entry name" value="PPM-type-like_dom_sf"/>
</dbReference>
<gene>
    <name evidence="4" type="ORF">FHS56_000165</name>
</gene>
<evidence type="ECO:0000259" key="3">
    <source>
        <dbReference type="Pfam" id="PF07495"/>
    </source>
</evidence>
<dbReference type="RefSeq" id="WP_166917993.1">
    <property type="nucleotide sequence ID" value="NZ_JAASRN010000001.1"/>
</dbReference>
<dbReference type="SUPFAM" id="SSF63829">
    <property type="entry name" value="Calcium-dependent phosphotriesterase"/>
    <property type="match status" value="1"/>
</dbReference>
<reference evidence="4 5" key="1">
    <citation type="submission" date="2020-03" db="EMBL/GenBank/DDBJ databases">
        <title>Genomic Encyclopedia of Type Strains, Phase IV (KMG-IV): sequencing the most valuable type-strain genomes for metagenomic binning, comparative biology and taxonomic classification.</title>
        <authorList>
            <person name="Goeker M."/>
        </authorList>
    </citation>
    <scope>NUCLEOTIDE SEQUENCE [LARGE SCALE GENOMIC DNA]</scope>
    <source>
        <strain evidence="4 5">DSM 5718</strain>
    </source>
</reference>
<dbReference type="InterPro" id="IPR015943">
    <property type="entry name" value="WD40/YVTN_repeat-like_dom_sf"/>
</dbReference>
<sequence length="1051" mass="119044">MKQTRRICIWLVLWLPFIGQTQSFSPSIPLECLLLEHWNTDKGLPSSHTSRVVQSEEGFLWISSYDGLSRFDGERFDVFNKKNIPELRSNIVNAIAAGMGYLWIGTNEDGLYSYKNGQFVYHGLRGRRITAIHYHNQKVYIGTQNGQLSVFNIKQETFSLDTSFADGNGAIYGILVDSNQNLWVSQNGQGVWCKSRDRWQHYTEKEGLPTNLTLRLYETGDGRIWCGSTQGIAYWNGQQFQPLPLGSSCIVHAVVEDDAGNLWFGTSVGLFRQRTHTGKIELFSFKDKNPLLNITDLCYDREGSLWISTYRDGLFRLREPKFITYTQENGFSQEGAGAVCALADGSILAGSNDGKLYLIKDLKVKPFPTRTPLPHLRIFHLLQDSQKRIFVATFYGLLVIHPNGVEQFLDKKTGLSDNAVRMLMEDRQGNLWVGTRWGGITVLDPQLRPIRRINRQEGALPSNFIMSLEQAPNGDIFIGTNDSGLVILHPDNSLQILTTDQGLGSNTVFSTLLEGDRHLWVCTTGGLSYVNLQNAKVKNYSSREGLPHDSPFDIAIDANKKVWLFTAKGIVQGNYRKLLEYMNTGSGALSWQIYYKDDGIKTDECTGAAHSLRAPDGSLWVPAHEGLIHIEASNIPTLKVPPLMHITEIEVDGKSWLPNEQQPIELAPNPQRITLYFTACSFVAPQKITFKYRLQGFDEEWQLQNHPRMVSYTNLPPGNYRLEVYAANADGQWSLQAATVSFRIQAAFYETIWFYIAIPLAFVFFVGGFYAWRIQNIERQKEELQEIVRQRTAALEDELNTTLSSIQYARLLQESSLPDVNTVRQHFPDLWRFHQPKNIISGDFYWFSDVATLPTLAVADCTGHGVPGAFMSIIGQFLLNEVLNLTKAHPLPCTMKALHDGLSSIIEKNGLQDGMEIGICQWDVSRKILYFSGARHHLIAVNSRGLHVYKGAAVAISALWSQTVEEEEFPLYAINIDEPTWFYLFSDGYKDQFGSPTGRKLGARSFYALLQRIARLSPEAQQKQIEEFFFNWKRERPQVDDVLVVGFRLTP</sequence>
<dbReference type="EMBL" id="JAASRN010000001">
    <property type="protein sequence ID" value="NIK72679.1"/>
    <property type="molecule type" value="Genomic_DNA"/>
</dbReference>